<name>A0A2I0UC51_LIMLA</name>
<accession>A0A2I0UC51</accession>
<evidence type="ECO:0000313" key="3">
    <source>
        <dbReference type="Proteomes" id="UP000233556"/>
    </source>
</evidence>
<keyword evidence="2" id="KW-0695">RNA-directed DNA polymerase</keyword>
<keyword evidence="2" id="KW-0808">Transferase</keyword>
<keyword evidence="2" id="KW-0548">Nucleotidyltransferase</keyword>
<dbReference type="SUPFAM" id="SSF56672">
    <property type="entry name" value="DNA/RNA polymerases"/>
    <property type="match status" value="1"/>
</dbReference>
<dbReference type="InterPro" id="IPR043502">
    <property type="entry name" value="DNA/RNA_pol_sf"/>
</dbReference>
<dbReference type="Pfam" id="PF00078">
    <property type="entry name" value="RVT_1"/>
    <property type="match status" value="1"/>
</dbReference>
<dbReference type="InterPro" id="IPR000477">
    <property type="entry name" value="RT_dom"/>
</dbReference>
<protein>
    <submittedName>
        <fullName evidence="2">Rna-directed dna polymerase from mobile element jockey-like</fullName>
    </submittedName>
</protein>
<dbReference type="EMBL" id="KZ505891">
    <property type="protein sequence ID" value="PKU43553.1"/>
    <property type="molecule type" value="Genomic_DNA"/>
</dbReference>
<evidence type="ECO:0000259" key="1">
    <source>
        <dbReference type="Pfam" id="PF00078"/>
    </source>
</evidence>
<keyword evidence="3" id="KW-1185">Reference proteome</keyword>
<dbReference type="Proteomes" id="UP000233556">
    <property type="component" value="Unassembled WGS sequence"/>
</dbReference>
<gene>
    <name evidence="2" type="ORF">llap_6157</name>
</gene>
<dbReference type="PANTHER" id="PTHR33332">
    <property type="entry name" value="REVERSE TRANSCRIPTASE DOMAIN-CONTAINING PROTEIN"/>
    <property type="match status" value="1"/>
</dbReference>
<evidence type="ECO:0000313" key="2">
    <source>
        <dbReference type="EMBL" id="PKU43553.1"/>
    </source>
</evidence>
<dbReference type="AlphaFoldDB" id="A0A2I0UC51"/>
<feature type="domain" description="Reverse transcriptase" evidence="1">
    <location>
        <begin position="4"/>
        <end position="101"/>
    </location>
</feature>
<dbReference type="OrthoDB" id="416454at2759"/>
<reference evidence="3" key="2">
    <citation type="submission" date="2017-12" db="EMBL/GenBank/DDBJ databases">
        <title>Genome sequence of the Bar-tailed Godwit (Limosa lapponica baueri).</title>
        <authorList>
            <person name="Lima N.C.B."/>
            <person name="Parody-Merino A.M."/>
            <person name="Battley P.F."/>
            <person name="Fidler A.E."/>
            <person name="Prosdocimi F."/>
        </authorList>
    </citation>
    <scope>NUCLEOTIDE SEQUENCE [LARGE SCALE GENOMIC DNA]</scope>
</reference>
<organism evidence="2 3">
    <name type="scientific">Limosa lapponica baueri</name>
    <dbReference type="NCBI Taxonomy" id="1758121"/>
    <lineage>
        <taxon>Eukaryota</taxon>
        <taxon>Metazoa</taxon>
        <taxon>Chordata</taxon>
        <taxon>Craniata</taxon>
        <taxon>Vertebrata</taxon>
        <taxon>Euteleostomi</taxon>
        <taxon>Archelosauria</taxon>
        <taxon>Archosauria</taxon>
        <taxon>Dinosauria</taxon>
        <taxon>Saurischia</taxon>
        <taxon>Theropoda</taxon>
        <taxon>Coelurosauria</taxon>
        <taxon>Aves</taxon>
        <taxon>Neognathae</taxon>
        <taxon>Neoaves</taxon>
        <taxon>Charadriiformes</taxon>
        <taxon>Scolopacidae</taxon>
        <taxon>Limosa</taxon>
    </lineage>
</organism>
<dbReference type="GO" id="GO:0003964">
    <property type="term" value="F:RNA-directed DNA polymerase activity"/>
    <property type="evidence" value="ECO:0007669"/>
    <property type="project" value="UniProtKB-KW"/>
</dbReference>
<sequence length="109" mass="12435">MPRKIMEQIILSAIMRHIQDNQVIRPSQHGFTKDRSCLTNLIFYDKVTHLVDEGKAVDIVYLDFSKAFDKVSHSTLLEKVVAHGLDGNTLHWVRNWLGGPYGENGGEWS</sequence>
<proteinExistence type="predicted"/>
<reference evidence="3" key="1">
    <citation type="submission" date="2017-11" db="EMBL/GenBank/DDBJ databases">
        <authorList>
            <person name="Lima N.C."/>
            <person name="Parody-Merino A.M."/>
            <person name="Battley P.F."/>
            <person name="Fidler A.E."/>
            <person name="Prosdocimi F."/>
        </authorList>
    </citation>
    <scope>NUCLEOTIDE SEQUENCE [LARGE SCALE GENOMIC DNA]</scope>
</reference>